<reference evidence="4" key="1">
    <citation type="submission" date="2016-10" db="EMBL/GenBank/DDBJ databases">
        <authorList>
            <person name="Varghese N."/>
            <person name="Submissions S."/>
        </authorList>
    </citation>
    <scope>NUCLEOTIDE SEQUENCE [LARGE SCALE GENOMIC DNA]</scope>
    <source>
        <strain evidence="4">IBRC-M10078</strain>
    </source>
</reference>
<dbReference type="PANTHER" id="PTHR41786:SF1">
    <property type="entry name" value="6-HYDROXYMETHYLPTERIN DIPHOSPHOKINASE MPTE-LIKE DOMAIN-CONTAINING PROTEIN"/>
    <property type="match status" value="1"/>
</dbReference>
<dbReference type="AlphaFoldDB" id="A0A1H0WDR1"/>
<accession>A0A1H0WDR1</accession>
<dbReference type="PANTHER" id="PTHR41786">
    <property type="entry name" value="MOTILITY ACCESSORY FACTOR MAF"/>
    <property type="match status" value="1"/>
</dbReference>
<feature type="domain" description="6-hydroxymethylpterin diphosphokinase MptE-like" evidence="1">
    <location>
        <begin position="208"/>
        <end position="383"/>
    </location>
</feature>
<feature type="domain" description="Glycosyltransferase Maf N-terminal" evidence="2">
    <location>
        <begin position="36"/>
        <end position="121"/>
    </location>
</feature>
<name>A0A1H0WDR1_9BACI</name>
<dbReference type="Proteomes" id="UP000199159">
    <property type="component" value="Unassembled WGS sequence"/>
</dbReference>
<proteinExistence type="predicted"/>
<dbReference type="InterPro" id="IPR002826">
    <property type="entry name" value="MptE-like"/>
</dbReference>
<protein>
    <submittedName>
        <fullName evidence="3">Uncharacterized conserved protein</fullName>
    </submittedName>
</protein>
<keyword evidence="4" id="KW-1185">Reference proteome</keyword>
<sequence>MIKTENMNYLLSNHPQLYKKIIKWEKQNTEVKSVVVEKTKNNCLTLKIMVDGNSRYIHSKYDPLKEADRLINQLSNLDQYNHVLFIGVGLGYHITELIDKYPNMYFSIYEPNIEVLYEFLSTCSLHNWPLVKLQSLFTGTDEEELQASVHIMQQKEKKNTFVFTLPPYVNMYSREELLIIETVKEVLTNKKISIMTNLTYQERWTLNSIKNFPYLLRTPNILMDTDKGKFKGKPALMVAAGPSLAEEIEYIKHIKDNKLAYVFSVGSAINALLEHGIEPDGTFTYDPTAINQKVISKLKKTSKGNIPLVFGSTVGFETLADYQGIMLHMITSQDTMAPLYLDKTRDIDIVWDAPSIAVITFQVLQTLGFSKIILVGQNLSYLNNKLYSEGISYDFLNSELSEEQKKTLIPTKDVYGNTVMTHLEFNIMRNQLELYIDMNNDIKVINTTKGGAHIEGTLFMPLSNVIQEELTDPVVDSEWHRVKNGYDLQFVYKRYCKIETSKMKFEQLFKTVVEQLKEIDKSVKTKQLKKLETKFVKFDGLFQKMKKNEFYQGFIEPMNRVHNERLSDNSKDIRYETDLIKKGTLVVTAFEKFLYECEISYQFVLPYYEELSQELTKLFETQNQEEQ</sequence>
<evidence type="ECO:0000313" key="4">
    <source>
        <dbReference type="Proteomes" id="UP000199159"/>
    </source>
</evidence>
<dbReference type="Pfam" id="PF01973">
    <property type="entry name" value="MptE-like"/>
    <property type="match status" value="1"/>
</dbReference>
<dbReference type="RefSeq" id="WP_090857336.1">
    <property type="nucleotide sequence ID" value="NZ_FNJU01000010.1"/>
</dbReference>
<organism evidence="3 4">
    <name type="scientific">Litchfieldia salsa</name>
    <dbReference type="NCBI Taxonomy" id="930152"/>
    <lineage>
        <taxon>Bacteria</taxon>
        <taxon>Bacillati</taxon>
        <taxon>Bacillota</taxon>
        <taxon>Bacilli</taxon>
        <taxon>Bacillales</taxon>
        <taxon>Bacillaceae</taxon>
        <taxon>Litchfieldia</taxon>
    </lineage>
</organism>
<evidence type="ECO:0000259" key="1">
    <source>
        <dbReference type="Pfam" id="PF01973"/>
    </source>
</evidence>
<evidence type="ECO:0000313" key="3">
    <source>
        <dbReference type="EMBL" id="SDP88834.1"/>
    </source>
</evidence>
<evidence type="ECO:0000259" key="2">
    <source>
        <dbReference type="Pfam" id="PF20157"/>
    </source>
</evidence>
<dbReference type="STRING" id="930152.SAMN05216565_110151"/>
<dbReference type="InterPro" id="IPR045376">
    <property type="entry name" value="Maf_N"/>
</dbReference>
<gene>
    <name evidence="3" type="ORF">SAMN05216565_110151</name>
</gene>
<dbReference type="OrthoDB" id="5291305at2"/>
<dbReference type="Pfam" id="PF20157">
    <property type="entry name" value="Maf_flag10_N"/>
    <property type="match status" value="1"/>
</dbReference>
<dbReference type="EMBL" id="FNJU01000010">
    <property type="protein sequence ID" value="SDP88834.1"/>
    <property type="molecule type" value="Genomic_DNA"/>
</dbReference>